<accession>A0A645BCA4</accession>
<comment type="caution">
    <text evidence="1">The sequence shown here is derived from an EMBL/GenBank/DDBJ whole genome shotgun (WGS) entry which is preliminary data.</text>
</comment>
<gene>
    <name evidence="1" type="ORF">SDC9_109955</name>
</gene>
<protein>
    <recommendedName>
        <fullName evidence="2">ACT domain-containing protein</fullName>
    </recommendedName>
</protein>
<evidence type="ECO:0008006" key="2">
    <source>
        <dbReference type="Google" id="ProtNLM"/>
    </source>
</evidence>
<dbReference type="AlphaFoldDB" id="A0A645BCA4"/>
<reference evidence="1" key="1">
    <citation type="submission" date="2019-08" db="EMBL/GenBank/DDBJ databases">
        <authorList>
            <person name="Kucharzyk K."/>
            <person name="Murdoch R.W."/>
            <person name="Higgins S."/>
            <person name="Loffler F."/>
        </authorList>
    </citation>
    <scope>NUCLEOTIDE SEQUENCE</scope>
</reference>
<sequence length="123" mass="14236">MKDFIRHQIEKQSVSFTVENFLGLSDAENSLVVIEISLIDYTLTEIARIVESNNARIMNVFILPVADGNTLIISIKLNLLDISPVLMSLERFNYKVLHYEMKEGVVTETHKERLDELLYYLNM</sequence>
<dbReference type="EMBL" id="VSSQ01019202">
    <property type="protein sequence ID" value="MPM63075.1"/>
    <property type="molecule type" value="Genomic_DNA"/>
</dbReference>
<proteinExistence type="predicted"/>
<evidence type="ECO:0000313" key="1">
    <source>
        <dbReference type="EMBL" id="MPM63075.1"/>
    </source>
</evidence>
<organism evidence="1">
    <name type="scientific">bioreactor metagenome</name>
    <dbReference type="NCBI Taxonomy" id="1076179"/>
    <lineage>
        <taxon>unclassified sequences</taxon>
        <taxon>metagenomes</taxon>
        <taxon>ecological metagenomes</taxon>
    </lineage>
</organism>
<name>A0A645BCA4_9ZZZZ</name>